<dbReference type="GO" id="GO:0015074">
    <property type="term" value="P:DNA integration"/>
    <property type="evidence" value="ECO:0007669"/>
    <property type="project" value="InterPro"/>
</dbReference>
<dbReference type="EMBL" id="CTEC01000001">
    <property type="protein sequence ID" value="CQD03901.1"/>
    <property type="molecule type" value="Genomic_DNA"/>
</dbReference>
<gene>
    <name evidence="5" type="ORF">BN000_00678</name>
</gene>
<dbReference type="InterPro" id="IPR011010">
    <property type="entry name" value="DNA_brk_join_enz"/>
</dbReference>
<dbReference type="Proteomes" id="UP000199601">
    <property type="component" value="Unassembled WGS sequence"/>
</dbReference>
<evidence type="ECO:0000313" key="6">
    <source>
        <dbReference type="Proteomes" id="UP000199601"/>
    </source>
</evidence>
<dbReference type="InterPro" id="IPR013762">
    <property type="entry name" value="Integrase-like_cat_sf"/>
</dbReference>
<dbReference type="PROSITE" id="PS51300">
    <property type="entry name" value="NIRD"/>
    <property type="match status" value="1"/>
</dbReference>
<keyword evidence="2" id="KW-0238">DNA-binding</keyword>
<dbReference type="AlphaFoldDB" id="A0A0U1CZF9"/>
<dbReference type="PROSITE" id="PS51898">
    <property type="entry name" value="TYR_RECOMBINASE"/>
    <property type="match status" value="1"/>
</dbReference>
<protein>
    <submittedName>
        <fullName evidence="5">Site-specific recombinase, phage integrase</fullName>
    </submittedName>
</protein>
<dbReference type="PANTHER" id="PTHR30349:SF41">
    <property type="entry name" value="INTEGRASE_RECOMBINASE PROTEIN MJ0367-RELATED"/>
    <property type="match status" value="1"/>
</dbReference>
<evidence type="ECO:0000313" key="5">
    <source>
        <dbReference type="EMBL" id="CQD03901.1"/>
    </source>
</evidence>
<dbReference type="SUPFAM" id="SSF56349">
    <property type="entry name" value="DNA breaking-rejoining enzymes"/>
    <property type="match status" value="1"/>
</dbReference>
<accession>A0A0U1CZF9</accession>
<keyword evidence="6" id="KW-1185">Reference proteome</keyword>
<keyword evidence="3" id="KW-0233">DNA recombination</keyword>
<proteinExistence type="inferred from homology"/>
<dbReference type="PANTHER" id="PTHR30349">
    <property type="entry name" value="PHAGE INTEGRASE-RELATED"/>
    <property type="match status" value="1"/>
</dbReference>
<evidence type="ECO:0000259" key="4">
    <source>
        <dbReference type="PROSITE" id="PS51898"/>
    </source>
</evidence>
<evidence type="ECO:0000256" key="1">
    <source>
        <dbReference type="ARBA" id="ARBA00008857"/>
    </source>
</evidence>
<dbReference type="InterPro" id="IPR050090">
    <property type="entry name" value="Tyrosine_recombinase_XerCD"/>
</dbReference>
<dbReference type="Gene3D" id="1.10.443.10">
    <property type="entry name" value="Intergrase catalytic core"/>
    <property type="match status" value="1"/>
</dbReference>
<dbReference type="Pfam" id="PF00589">
    <property type="entry name" value="Phage_integrase"/>
    <property type="match status" value="1"/>
</dbReference>
<dbReference type="GO" id="GO:0006310">
    <property type="term" value="P:DNA recombination"/>
    <property type="evidence" value="ECO:0007669"/>
    <property type="project" value="UniProtKB-KW"/>
</dbReference>
<sequence>MDHRTDDPMVKLASPRYPDRVPRPVTDDDLVRLLVTPMHHRTRVMILLAALGGLRVAEISRVRGEDIDLSKPAIHVTGKGKRSAWLPLHTLLVDAALTMPRRGWWFPANSRRPGDHVHSKSVSDIIGNAMRRAGARGTPHGLRHWYGTTLLDDGADLRTVQELLRHRSLATTQIYTRVTDERRTGAIGRLDPFRGAA</sequence>
<reference evidence="6" key="1">
    <citation type="submission" date="2015-03" db="EMBL/GenBank/DDBJ databases">
        <authorList>
            <person name="Urmite Genomes"/>
        </authorList>
    </citation>
    <scope>NUCLEOTIDE SEQUENCE [LARGE SCALE GENOMIC DNA]</scope>
    <source>
        <strain evidence="6">CSUR P1344</strain>
    </source>
</reference>
<evidence type="ECO:0000256" key="3">
    <source>
        <dbReference type="ARBA" id="ARBA00023172"/>
    </source>
</evidence>
<evidence type="ECO:0000256" key="2">
    <source>
        <dbReference type="ARBA" id="ARBA00023125"/>
    </source>
</evidence>
<organism evidence="5 6">
    <name type="scientific">Mycobacterium europaeum</name>
    <dbReference type="NCBI Taxonomy" id="761804"/>
    <lineage>
        <taxon>Bacteria</taxon>
        <taxon>Bacillati</taxon>
        <taxon>Actinomycetota</taxon>
        <taxon>Actinomycetes</taxon>
        <taxon>Mycobacteriales</taxon>
        <taxon>Mycobacteriaceae</taxon>
        <taxon>Mycobacterium</taxon>
        <taxon>Mycobacterium simiae complex</taxon>
    </lineage>
</organism>
<feature type="domain" description="Tyr recombinase" evidence="4">
    <location>
        <begin position="20"/>
        <end position="188"/>
    </location>
</feature>
<dbReference type="GO" id="GO:0003677">
    <property type="term" value="F:DNA binding"/>
    <property type="evidence" value="ECO:0007669"/>
    <property type="project" value="UniProtKB-KW"/>
</dbReference>
<name>A0A0U1CZF9_9MYCO</name>
<dbReference type="InterPro" id="IPR002104">
    <property type="entry name" value="Integrase_catalytic"/>
</dbReference>
<comment type="similarity">
    <text evidence="1">Belongs to the 'phage' integrase family.</text>
</comment>